<evidence type="ECO:0000256" key="5">
    <source>
        <dbReference type="ARBA" id="ARBA00022605"/>
    </source>
</evidence>
<keyword evidence="5" id="KW-0028">Amino-acid biosynthesis</keyword>
<dbReference type="AlphaFoldDB" id="A0A7M4DR47"/>
<organism evidence="14 15">
    <name type="scientific">Occultella aeris</name>
    <dbReference type="NCBI Taxonomy" id="2761496"/>
    <lineage>
        <taxon>Bacteria</taxon>
        <taxon>Bacillati</taxon>
        <taxon>Actinomycetota</taxon>
        <taxon>Actinomycetes</taxon>
        <taxon>Micrococcales</taxon>
        <taxon>Ruaniaceae</taxon>
        <taxon>Occultella</taxon>
    </lineage>
</organism>
<evidence type="ECO:0000256" key="9">
    <source>
        <dbReference type="ARBA" id="ARBA00023299"/>
    </source>
</evidence>
<dbReference type="EC" id="3.1.3.3" evidence="4"/>
<dbReference type="PANTHER" id="PTHR43344:SF2">
    <property type="entry name" value="PHOSPHOSERINE PHOSPHATASE"/>
    <property type="match status" value="1"/>
</dbReference>
<dbReference type="Proteomes" id="UP000419743">
    <property type="component" value="Unassembled WGS sequence"/>
</dbReference>
<feature type="active site" description="Nucleophile" evidence="13">
    <location>
        <position position="28"/>
    </location>
</feature>
<dbReference type="GO" id="GO:0006564">
    <property type="term" value="P:L-serine biosynthetic process"/>
    <property type="evidence" value="ECO:0007669"/>
    <property type="project" value="UniProtKB-KW"/>
</dbReference>
<evidence type="ECO:0000256" key="12">
    <source>
        <dbReference type="ARBA" id="ARBA00048523"/>
    </source>
</evidence>
<keyword evidence="9" id="KW-0718">Serine biosynthesis</keyword>
<keyword evidence="6" id="KW-0479">Metal-binding</keyword>
<evidence type="ECO:0000256" key="13">
    <source>
        <dbReference type="PIRSR" id="PIRSR604469-1"/>
    </source>
</evidence>
<dbReference type="NCBIfam" id="TIGR00338">
    <property type="entry name" value="serB"/>
    <property type="match status" value="1"/>
</dbReference>
<comment type="catalytic activity">
    <reaction evidence="11">
        <text>O-phospho-L-serine + H2O = L-serine + phosphate</text>
        <dbReference type="Rhea" id="RHEA:21208"/>
        <dbReference type="ChEBI" id="CHEBI:15377"/>
        <dbReference type="ChEBI" id="CHEBI:33384"/>
        <dbReference type="ChEBI" id="CHEBI:43474"/>
        <dbReference type="ChEBI" id="CHEBI:57524"/>
        <dbReference type="EC" id="3.1.3.3"/>
    </reaction>
</comment>
<proteinExistence type="inferred from homology"/>
<feature type="active site" description="Proton donor" evidence="13">
    <location>
        <position position="30"/>
    </location>
</feature>
<keyword evidence="7 14" id="KW-0378">Hydrolase</keyword>
<dbReference type="GO" id="GO:0000287">
    <property type="term" value="F:magnesium ion binding"/>
    <property type="evidence" value="ECO:0007669"/>
    <property type="project" value="TreeGrafter"/>
</dbReference>
<name>A0A7M4DR47_9MICO</name>
<dbReference type="SFLD" id="SFLDG01136">
    <property type="entry name" value="C1.6:_Phosphoserine_Phosphatas"/>
    <property type="match status" value="1"/>
</dbReference>
<dbReference type="Gene3D" id="3.40.50.1000">
    <property type="entry name" value="HAD superfamily/HAD-like"/>
    <property type="match status" value="1"/>
</dbReference>
<dbReference type="SUPFAM" id="SSF56784">
    <property type="entry name" value="HAD-like"/>
    <property type="match status" value="1"/>
</dbReference>
<evidence type="ECO:0000256" key="8">
    <source>
        <dbReference type="ARBA" id="ARBA00022842"/>
    </source>
</evidence>
<evidence type="ECO:0000256" key="4">
    <source>
        <dbReference type="ARBA" id="ARBA00012640"/>
    </source>
</evidence>
<evidence type="ECO:0000256" key="7">
    <source>
        <dbReference type="ARBA" id="ARBA00022801"/>
    </source>
</evidence>
<comment type="caution">
    <text evidence="14">The sequence shown here is derived from an EMBL/GenBank/DDBJ whole genome shotgun (WGS) entry which is preliminary data.</text>
</comment>
<evidence type="ECO:0000256" key="11">
    <source>
        <dbReference type="ARBA" id="ARBA00048138"/>
    </source>
</evidence>
<dbReference type="SFLD" id="SFLDS00003">
    <property type="entry name" value="Haloacid_Dehalogenase"/>
    <property type="match status" value="1"/>
</dbReference>
<comment type="catalytic activity">
    <reaction evidence="12">
        <text>O-phospho-D-serine + H2O = D-serine + phosphate</text>
        <dbReference type="Rhea" id="RHEA:24873"/>
        <dbReference type="ChEBI" id="CHEBI:15377"/>
        <dbReference type="ChEBI" id="CHEBI:35247"/>
        <dbReference type="ChEBI" id="CHEBI:43474"/>
        <dbReference type="ChEBI" id="CHEBI:58680"/>
        <dbReference type="EC" id="3.1.3.3"/>
    </reaction>
</comment>
<keyword evidence="15" id="KW-1185">Reference proteome</keyword>
<evidence type="ECO:0000313" key="14">
    <source>
        <dbReference type="EMBL" id="VZO39941.1"/>
    </source>
</evidence>
<evidence type="ECO:0000256" key="6">
    <source>
        <dbReference type="ARBA" id="ARBA00022723"/>
    </source>
</evidence>
<keyword evidence="8" id="KW-0460">Magnesium</keyword>
<dbReference type="UniPathway" id="UPA00135">
    <property type="reaction ID" value="UER00198"/>
</dbReference>
<protein>
    <recommendedName>
        <fullName evidence="4">phosphoserine phosphatase</fullName>
        <ecNumber evidence="4">3.1.3.3</ecNumber>
    </recommendedName>
    <alternativeName>
        <fullName evidence="10">O-phosphoserine phosphohydrolase</fullName>
    </alternativeName>
</protein>
<comment type="pathway">
    <text evidence="2">Amino-acid biosynthesis; L-serine biosynthesis; L-serine from 3-phospho-D-glycerate: step 3/3.</text>
</comment>
<gene>
    <name evidence="14" type="primary">serB</name>
    <name evidence="14" type="ORF">HALOF300_04639</name>
</gene>
<dbReference type="InterPro" id="IPR004469">
    <property type="entry name" value="PSP"/>
</dbReference>
<accession>A0A7M4DR47</accession>
<dbReference type="SFLD" id="SFLDG01137">
    <property type="entry name" value="C1.6.1:_Phosphoserine_Phosphat"/>
    <property type="match status" value="1"/>
</dbReference>
<dbReference type="InterPro" id="IPR036412">
    <property type="entry name" value="HAD-like_sf"/>
</dbReference>
<reference evidence="14 15" key="1">
    <citation type="submission" date="2019-11" db="EMBL/GenBank/DDBJ databases">
        <authorList>
            <person name="Criscuolo A."/>
        </authorList>
    </citation>
    <scope>NUCLEOTIDE SEQUENCE [LARGE SCALE GENOMIC DNA]</scope>
    <source>
        <strain evidence="14">CIP111667</strain>
    </source>
</reference>
<dbReference type="NCBIfam" id="TIGR01488">
    <property type="entry name" value="HAD-SF-IB"/>
    <property type="match status" value="1"/>
</dbReference>
<evidence type="ECO:0000256" key="10">
    <source>
        <dbReference type="ARBA" id="ARBA00031693"/>
    </source>
</evidence>
<dbReference type="GO" id="GO:0036424">
    <property type="term" value="F:L-phosphoserine phosphatase activity"/>
    <property type="evidence" value="ECO:0007669"/>
    <property type="project" value="InterPro"/>
</dbReference>
<dbReference type="EMBL" id="CACRYJ010000066">
    <property type="protein sequence ID" value="VZO39941.1"/>
    <property type="molecule type" value="Genomic_DNA"/>
</dbReference>
<sequence>MIIPMPTTPTGPTGPTMPSSRRRLVVMDVDSTFITAEQIDLIAAHAGTGDLVAAITERAMRGELDFAHSLTERVATLAGLPVSVLDEVRAQVRTAPGALELVRELLARGWPVALVSGGFHEIVDPIAARAGITLVRANRLEAIGGVLTGRVSGPIVDRAAKARHLREFAAAEGIDLADTVAVGDGANDLDMIAAAGLGVAFAAKPVVAAQADVALPGPRLDAVLALLDAN</sequence>
<evidence type="ECO:0000256" key="2">
    <source>
        <dbReference type="ARBA" id="ARBA00005135"/>
    </source>
</evidence>
<evidence type="ECO:0000256" key="3">
    <source>
        <dbReference type="ARBA" id="ARBA00009184"/>
    </source>
</evidence>
<evidence type="ECO:0000256" key="1">
    <source>
        <dbReference type="ARBA" id="ARBA00001946"/>
    </source>
</evidence>
<dbReference type="GO" id="GO:0005737">
    <property type="term" value="C:cytoplasm"/>
    <property type="evidence" value="ECO:0007669"/>
    <property type="project" value="TreeGrafter"/>
</dbReference>
<comment type="similarity">
    <text evidence="3">Belongs to the HAD-like hydrolase superfamily. SerB family.</text>
</comment>
<dbReference type="Pfam" id="PF12710">
    <property type="entry name" value="HAD"/>
    <property type="match status" value="1"/>
</dbReference>
<dbReference type="SFLD" id="SFLDF00029">
    <property type="entry name" value="phosphoserine_phosphatase"/>
    <property type="match status" value="1"/>
</dbReference>
<dbReference type="InterPro" id="IPR050582">
    <property type="entry name" value="HAD-like_SerB"/>
</dbReference>
<dbReference type="InterPro" id="IPR023214">
    <property type="entry name" value="HAD_sf"/>
</dbReference>
<comment type="cofactor">
    <cofactor evidence="1">
        <name>Mg(2+)</name>
        <dbReference type="ChEBI" id="CHEBI:18420"/>
    </cofactor>
</comment>
<dbReference type="PANTHER" id="PTHR43344">
    <property type="entry name" value="PHOSPHOSERINE PHOSPHATASE"/>
    <property type="match status" value="1"/>
</dbReference>
<evidence type="ECO:0000313" key="15">
    <source>
        <dbReference type="Proteomes" id="UP000419743"/>
    </source>
</evidence>